<keyword evidence="3" id="KW-1185">Reference proteome</keyword>
<organism evidence="2 3">
    <name type="scientific">Amylibacter marinus</name>
    <dbReference type="NCBI Taxonomy" id="1475483"/>
    <lineage>
        <taxon>Bacteria</taxon>
        <taxon>Pseudomonadati</taxon>
        <taxon>Pseudomonadota</taxon>
        <taxon>Alphaproteobacteria</taxon>
        <taxon>Rhodobacterales</taxon>
        <taxon>Paracoccaceae</taxon>
        <taxon>Amylibacter</taxon>
    </lineage>
</organism>
<dbReference type="InterPro" id="IPR009506">
    <property type="entry name" value="YjiS-like"/>
</dbReference>
<evidence type="ECO:0000313" key="2">
    <source>
        <dbReference type="EMBL" id="GLQ34951.1"/>
    </source>
</evidence>
<name>A0ABQ5VU71_9RHOB</name>
<evidence type="ECO:0000313" key="3">
    <source>
        <dbReference type="Proteomes" id="UP001156694"/>
    </source>
</evidence>
<accession>A0ABQ5VU71</accession>
<proteinExistence type="predicted"/>
<dbReference type="Proteomes" id="UP001156694">
    <property type="component" value="Unassembled WGS sequence"/>
</dbReference>
<reference evidence="3" key="1">
    <citation type="journal article" date="2019" name="Int. J. Syst. Evol. Microbiol.">
        <title>The Global Catalogue of Microorganisms (GCM) 10K type strain sequencing project: providing services to taxonomists for standard genome sequencing and annotation.</title>
        <authorList>
            <consortium name="The Broad Institute Genomics Platform"/>
            <consortium name="The Broad Institute Genome Sequencing Center for Infectious Disease"/>
            <person name="Wu L."/>
            <person name="Ma J."/>
        </authorList>
    </citation>
    <scope>NUCLEOTIDE SEQUENCE [LARGE SCALE GENOMIC DNA]</scope>
    <source>
        <strain evidence="3">NBRC 110140</strain>
    </source>
</reference>
<dbReference type="Pfam" id="PF06568">
    <property type="entry name" value="YjiS-like"/>
    <property type="match status" value="1"/>
</dbReference>
<evidence type="ECO:0000259" key="1">
    <source>
        <dbReference type="Pfam" id="PF06568"/>
    </source>
</evidence>
<dbReference type="EMBL" id="BSNN01000002">
    <property type="protein sequence ID" value="GLQ34951.1"/>
    <property type="molecule type" value="Genomic_DNA"/>
</dbReference>
<protein>
    <recommendedName>
        <fullName evidence="1">YjiS-like domain-containing protein</fullName>
    </recommendedName>
</protein>
<gene>
    <name evidence="2" type="ORF">GCM10007939_12340</name>
</gene>
<dbReference type="RefSeq" id="WP_284377040.1">
    <property type="nucleotide sequence ID" value="NZ_BSNN01000002.1"/>
</dbReference>
<sequence>MTYTPSRASEFALNLSARTDLPVASTVAIKFAHTVAIWGDRTKMRRAVGRLSDAHLRDIGITPTQAQIEAQKPFWKA</sequence>
<comment type="caution">
    <text evidence="2">The sequence shown here is derived from an EMBL/GenBank/DDBJ whole genome shotgun (WGS) entry which is preliminary data.</text>
</comment>
<feature type="domain" description="YjiS-like" evidence="1">
    <location>
        <begin position="34"/>
        <end position="66"/>
    </location>
</feature>